<feature type="compositionally biased region" description="Low complexity" evidence="1">
    <location>
        <begin position="85"/>
        <end position="95"/>
    </location>
</feature>
<evidence type="ECO:0000256" key="1">
    <source>
        <dbReference type="SAM" id="MobiDB-lite"/>
    </source>
</evidence>
<feature type="region of interest" description="Disordered" evidence="1">
    <location>
        <begin position="1"/>
        <end position="20"/>
    </location>
</feature>
<keyword evidence="2" id="KW-1133">Transmembrane helix</keyword>
<dbReference type="OrthoDB" id="2758607at2759"/>
<sequence>MPPPPRARRPAPAQEGTSPISVSYHNITSSLPSTSFTDFTTPTRTYSYSTYPSASPHLVEITLHVTTTLHVTRFTTVTLLSRTSDSFASQDSSTSETPSATGPPTVLNPTPAASSVPLSVPAIPTFIAPPTPISSSSASTSSSSTSPNWDLPTSNTFTAYMMLQTYSSAGSTSAAPPSTNSTLNAEVLAGMIMGIIAVFVALCSLIVVLSQRRPQLFRRARGAVSRVFSRRRSVDSDLRPLRLSVPTPYTLQLSGAIHVSEKFGTTTVQEADLENDPPGRSLRMSAATGTSETVFMVAQPTGSTLAEPPTPPPPLPDRAEVDGGRTRRTSRPPRKPRK</sequence>
<reference evidence="3 4" key="1">
    <citation type="journal article" date="2018" name="Biotechnol. Biofuels">
        <title>Integrative visual omics of the white-rot fungus Polyporus brumalis exposes the biotechnological potential of its oxidative enzymes for delignifying raw plant biomass.</title>
        <authorList>
            <person name="Miyauchi S."/>
            <person name="Rancon A."/>
            <person name="Drula E."/>
            <person name="Hage H."/>
            <person name="Chaduli D."/>
            <person name="Favel A."/>
            <person name="Grisel S."/>
            <person name="Henrissat B."/>
            <person name="Herpoel-Gimbert I."/>
            <person name="Ruiz-Duenas F.J."/>
            <person name="Chevret D."/>
            <person name="Hainaut M."/>
            <person name="Lin J."/>
            <person name="Wang M."/>
            <person name="Pangilinan J."/>
            <person name="Lipzen A."/>
            <person name="Lesage-Meessen L."/>
            <person name="Navarro D."/>
            <person name="Riley R."/>
            <person name="Grigoriev I.V."/>
            <person name="Zhou S."/>
            <person name="Raouche S."/>
            <person name="Rosso M.N."/>
        </authorList>
    </citation>
    <scope>NUCLEOTIDE SEQUENCE [LARGE SCALE GENOMIC DNA]</scope>
    <source>
        <strain evidence="3 4">BRFM 1820</strain>
    </source>
</reference>
<dbReference type="Proteomes" id="UP000256964">
    <property type="component" value="Unassembled WGS sequence"/>
</dbReference>
<dbReference type="AlphaFoldDB" id="A0A371DI96"/>
<keyword evidence="2" id="KW-0812">Transmembrane</keyword>
<feature type="compositionally biased region" description="Basic residues" evidence="1">
    <location>
        <begin position="326"/>
        <end position="338"/>
    </location>
</feature>
<organism evidence="3 4">
    <name type="scientific">Lentinus brumalis</name>
    <dbReference type="NCBI Taxonomy" id="2498619"/>
    <lineage>
        <taxon>Eukaryota</taxon>
        <taxon>Fungi</taxon>
        <taxon>Dikarya</taxon>
        <taxon>Basidiomycota</taxon>
        <taxon>Agaricomycotina</taxon>
        <taxon>Agaricomycetes</taxon>
        <taxon>Polyporales</taxon>
        <taxon>Polyporaceae</taxon>
        <taxon>Lentinus</taxon>
    </lineage>
</organism>
<name>A0A371DI96_9APHY</name>
<evidence type="ECO:0000313" key="3">
    <source>
        <dbReference type="EMBL" id="RDX52236.1"/>
    </source>
</evidence>
<feature type="region of interest" description="Disordered" evidence="1">
    <location>
        <begin position="85"/>
        <end position="113"/>
    </location>
</feature>
<gene>
    <name evidence="3" type="ORF">OH76DRAFT_200048</name>
</gene>
<feature type="transmembrane region" description="Helical" evidence="2">
    <location>
        <begin position="187"/>
        <end position="209"/>
    </location>
</feature>
<keyword evidence="2" id="KW-0472">Membrane</keyword>
<evidence type="ECO:0000313" key="4">
    <source>
        <dbReference type="Proteomes" id="UP000256964"/>
    </source>
</evidence>
<feature type="region of interest" description="Disordered" evidence="1">
    <location>
        <begin position="293"/>
        <end position="338"/>
    </location>
</feature>
<feature type="compositionally biased region" description="Polar residues" evidence="1">
    <location>
        <begin position="96"/>
        <end position="113"/>
    </location>
</feature>
<keyword evidence="4" id="KW-1185">Reference proteome</keyword>
<protein>
    <submittedName>
        <fullName evidence="3">Uncharacterized protein</fullName>
    </submittedName>
</protein>
<evidence type="ECO:0000256" key="2">
    <source>
        <dbReference type="SAM" id="Phobius"/>
    </source>
</evidence>
<accession>A0A371DI96</accession>
<proteinExistence type="predicted"/>
<dbReference type="EMBL" id="KZ857391">
    <property type="protein sequence ID" value="RDX52236.1"/>
    <property type="molecule type" value="Genomic_DNA"/>
</dbReference>